<dbReference type="EMBL" id="CP106753">
    <property type="protein sequence ID" value="UXY14067.1"/>
    <property type="molecule type" value="Genomic_DNA"/>
</dbReference>
<dbReference type="Pfam" id="PF25583">
    <property type="entry name" value="WCX"/>
    <property type="match status" value="1"/>
</dbReference>
<dbReference type="PROSITE" id="PS51000">
    <property type="entry name" value="HTH_DEOR_2"/>
    <property type="match status" value="1"/>
</dbReference>
<dbReference type="InterPro" id="IPR026881">
    <property type="entry name" value="WYL_dom"/>
</dbReference>
<organism evidence="4 5">
    <name type="scientific">Chitiniphilus purpureus</name>
    <dbReference type="NCBI Taxonomy" id="2981137"/>
    <lineage>
        <taxon>Bacteria</taxon>
        <taxon>Pseudomonadati</taxon>
        <taxon>Pseudomonadota</taxon>
        <taxon>Betaproteobacteria</taxon>
        <taxon>Neisseriales</taxon>
        <taxon>Chitinibacteraceae</taxon>
        <taxon>Chitiniphilus</taxon>
    </lineage>
</organism>
<dbReference type="InterPro" id="IPR036390">
    <property type="entry name" value="WH_DNA-bd_sf"/>
</dbReference>
<name>A0ABY6DIB7_9NEIS</name>
<dbReference type="PANTHER" id="PTHR34580">
    <property type="match status" value="1"/>
</dbReference>
<evidence type="ECO:0000259" key="3">
    <source>
        <dbReference type="PROSITE" id="PS51000"/>
    </source>
</evidence>
<dbReference type="InterPro" id="IPR051534">
    <property type="entry name" value="CBASS_pafABC_assoc_protein"/>
</dbReference>
<keyword evidence="1" id="KW-0805">Transcription regulation</keyword>
<sequence>MPKPTTRVLAVLELLQNHGRMSGRELAERLEVDGRTLRRYIATLEELGIPIYAERGRYGGYALVAGFKLPPMMFTPDEALAVSLGLAASRGLGLADVASAAQSAQAKLERVLPAPLQQRMRALLDNATLDTTPAAAHDNLALLQLSTAAQARQQVALAYRNEAGVASRRVVDPYGLVLRRGRWYLVGHCHLRQDVRTFRLDRIDEAVPLPASFGRPETFDAARHLAFSIATLPRATPVSVLLHTDLAGAVAELGDQIGLLLAREDGVLLHARTDSLNWLARQLARLPFSFEVQEPPALREALAAWAQHLLRLAR</sequence>
<dbReference type="Pfam" id="PF13280">
    <property type="entry name" value="WYL"/>
    <property type="match status" value="1"/>
</dbReference>
<dbReference type="Pfam" id="PF08279">
    <property type="entry name" value="HTH_11"/>
    <property type="match status" value="1"/>
</dbReference>
<protein>
    <submittedName>
        <fullName evidence="4">YafY family transcriptional regulator</fullName>
    </submittedName>
</protein>
<dbReference type="Proteomes" id="UP001061302">
    <property type="component" value="Chromosome"/>
</dbReference>
<dbReference type="InterPro" id="IPR028349">
    <property type="entry name" value="PafC-like"/>
</dbReference>
<accession>A0ABY6DIB7</accession>
<evidence type="ECO:0000256" key="1">
    <source>
        <dbReference type="ARBA" id="ARBA00023015"/>
    </source>
</evidence>
<gene>
    <name evidence="4" type="ORF">N8I74_12130</name>
</gene>
<dbReference type="RefSeq" id="WP_263123366.1">
    <property type="nucleotide sequence ID" value="NZ_CP106753.1"/>
</dbReference>
<evidence type="ECO:0000256" key="2">
    <source>
        <dbReference type="ARBA" id="ARBA00023163"/>
    </source>
</evidence>
<dbReference type="Gene3D" id="1.10.10.10">
    <property type="entry name" value="Winged helix-like DNA-binding domain superfamily/Winged helix DNA-binding domain"/>
    <property type="match status" value="1"/>
</dbReference>
<reference evidence="4" key="1">
    <citation type="submission" date="2022-10" db="EMBL/GenBank/DDBJ databases">
        <title>Chitiniphilus purpureus sp. nov., a novel chitin-degrading bacterium isolated from crawfish pond sediment.</title>
        <authorList>
            <person name="Li K."/>
        </authorList>
    </citation>
    <scope>NUCLEOTIDE SEQUENCE</scope>
    <source>
        <strain evidence="4">CD1</strain>
    </source>
</reference>
<dbReference type="SUPFAM" id="SSF46785">
    <property type="entry name" value="Winged helix' DNA-binding domain"/>
    <property type="match status" value="1"/>
</dbReference>
<dbReference type="PANTHER" id="PTHR34580:SF3">
    <property type="entry name" value="PROTEIN PAFB"/>
    <property type="match status" value="1"/>
</dbReference>
<dbReference type="InterPro" id="IPR036388">
    <property type="entry name" value="WH-like_DNA-bd_sf"/>
</dbReference>
<dbReference type="InterPro" id="IPR001034">
    <property type="entry name" value="DeoR_HTH"/>
</dbReference>
<keyword evidence="2" id="KW-0804">Transcription</keyword>
<dbReference type="InterPro" id="IPR057727">
    <property type="entry name" value="WCX_dom"/>
</dbReference>
<proteinExistence type="predicted"/>
<evidence type="ECO:0000313" key="4">
    <source>
        <dbReference type="EMBL" id="UXY14067.1"/>
    </source>
</evidence>
<dbReference type="PROSITE" id="PS52050">
    <property type="entry name" value="WYL"/>
    <property type="match status" value="1"/>
</dbReference>
<dbReference type="PIRSF" id="PIRSF016838">
    <property type="entry name" value="PafC"/>
    <property type="match status" value="1"/>
</dbReference>
<evidence type="ECO:0000313" key="5">
    <source>
        <dbReference type="Proteomes" id="UP001061302"/>
    </source>
</evidence>
<keyword evidence="5" id="KW-1185">Reference proteome</keyword>
<dbReference type="InterPro" id="IPR013196">
    <property type="entry name" value="HTH_11"/>
</dbReference>
<feature type="domain" description="HTH deoR-type" evidence="3">
    <location>
        <begin position="4"/>
        <end position="63"/>
    </location>
</feature>